<dbReference type="Proteomes" id="UP001065174">
    <property type="component" value="Chromosome"/>
</dbReference>
<dbReference type="PANTHER" id="PTHR33490">
    <property type="entry name" value="BLR5614 PROTEIN-RELATED"/>
    <property type="match status" value="1"/>
</dbReference>
<dbReference type="Gene3D" id="3.10.620.30">
    <property type="match status" value="1"/>
</dbReference>
<organism evidence="2 3">
    <name type="scientific">Reichenbachiella agarivorans</name>
    <dbReference type="NCBI Taxonomy" id="2979464"/>
    <lineage>
        <taxon>Bacteria</taxon>
        <taxon>Pseudomonadati</taxon>
        <taxon>Bacteroidota</taxon>
        <taxon>Cytophagia</taxon>
        <taxon>Cytophagales</taxon>
        <taxon>Reichenbachiellaceae</taxon>
        <taxon>Reichenbachiella</taxon>
    </lineage>
</organism>
<dbReference type="InterPro" id="IPR013589">
    <property type="entry name" value="Bac_transglu_N"/>
</dbReference>
<accession>A0ABY6CT87</accession>
<keyword evidence="3" id="KW-1185">Reference proteome</keyword>
<dbReference type="SMART" id="SM00460">
    <property type="entry name" value="TGc"/>
    <property type="match status" value="1"/>
</dbReference>
<dbReference type="EMBL" id="CP106679">
    <property type="protein sequence ID" value="UXP31455.1"/>
    <property type="molecule type" value="Genomic_DNA"/>
</dbReference>
<dbReference type="InterPro" id="IPR018667">
    <property type="entry name" value="DUF2126"/>
</dbReference>
<name>A0ABY6CT87_9BACT</name>
<dbReference type="InterPro" id="IPR038765">
    <property type="entry name" value="Papain-like_cys_pep_sf"/>
</dbReference>
<gene>
    <name evidence="2" type="ORF">N6H18_13960</name>
</gene>
<dbReference type="PANTHER" id="PTHR33490:SF1">
    <property type="entry name" value="SLL1233 PROTEIN"/>
    <property type="match status" value="1"/>
</dbReference>
<dbReference type="Pfam" id="PF09899">
    <property type="entry name" value="DUF2126"/>
    <property type="match status" value="1"/>
</dbReference>
<dbReference type="RefSeq" id="WP_262308894.1">
    <property type="nucleotide sequence ID" value="NZ_CP106679.1"/>
</dbReference>
<evidence type="ECO:0000259" key="1">
    <source>
        <dbReference type="SMART" id="SM00460"/>
    </source>
</evidence>
<feature type="domain" description="Transglutaminase-like" evidence="1">
    <location>
        <begin position="175"/>
        <end position="251"/>
    </location>
</feature>
<dbReference type="Pfam" id="PF08379">
    <property type="entry name" value="Bact_transglu_N"/>
    <property type="match status" value="1"/>
</dbReference>
<sequence length="485" mass="55131">MSIKVAIRHYTKYTYDRHIELSAQVIRLRPAPHSRTFIKGYSLNIKPDNHFINWQQDPFGNYLARIVFPDKIDHFEVDVEVIADMVVINPFDFFMEEYAQTFPFKYEENLAKQLTPYLEVTEQDDLLMALVNKAKGLVTKDMITVDMLVAINQLIYQELSYNIRMEPGVQSCQQTLELKSGSCRDFAWLLVMVMRHLGLAARFASGYLVQLKADEKSLDGPSGTEQDFTDLHAWTEVYVPGAGWIGLDSTSGLFAGEGHIPLACTPDPQSAAPISGTAESTKTEFYFENTVKRIEEQPRVTKPYSDEQWAQIVAVGDQVDAEFEANDVRLTMGGEPTFVAIDNTDAAEWNSTADGEHKRKLSNVLFHKLKGEFGKGALIQYGQGKWYPGEPLPRWKLACYWRHDGHEIWRNDQLMADISKDYGFNHQDANKFIQGLTKELNLDPQNVTPAYEDPFYFIWEESKVPVNVDPLKKDLKSSSGATEIG</sequence>
<dbReference type="SUPFAM" id="SSF54001">
    <property type="entry name" value="Cysteine proteinases"/>
    <property type="match status" value="1"/>
</dbReference>
<reference evidence="2" key="1">
    <citation type="submission" date="2022-09" db="EMBL/GenBank/DDBJ databases">
        <title>Comparative genomics and taxonomic characterization of three novel marine species of genus Reichenbachiella exhibiting antioxidant and polysaccharide degradation activities.</title>
        <authorList>
            <person name="Muhammad N."/>
            <person name="Lee Y.-J."/>
            <person name="Ko J."/>
            <person name="Kim S.-G."/>
        </authorList>
    </citation>
    <scope>NUCLEOTIDE SEQUENCE</scope>
    <source>
        <strain evidence="2">BKB1-1</strain>
    </source>
</reference>
<evidence type="ECO:0000313" key="2">
    <source>
        <dbReference type="EMBL" id="UXP31455.1"/>
    </source>
</evidence>
<dbReference type="InterPro" id="IPR002931">
    <property type="entry name" value="Transglutaminase-like"/>
</dbReference>
<proteinExistence type="predicted"/>
<protein>
    <submittedName>
        <fullName evidence="2">Transglutaminase family protein</fullName>
    </submittedName>
</protein>
<evidence type="ECO:0000313" key="3">
    <source>
        <dbReference type="Proteomes" id="UP001065174"/>
    </source>
</evidence>
<dbReference type="Pfam" id="PF01841">
    <property type="entry name" value="Transglut_core"/>
    <property type="match status" value="1"/>
</dbReference>